<sequence>MICIAAVSIYARVLSSTPGGMHCAVRVLYGAPDLFELYFHPTSIHTRVFPR</sequence>
<protein>
    <submittedName>
        <fullName evidence="1">Uncharacterized protein</fullName>
    </submittedName>
</protein>
<organism evidence="1 2">
    <name type="scientific">Pisolithus microcarpus 441</name>
    <dbReference type="NCBI Taxonomy" id="765257"/>
    <lineage>
        <taxon>Eukaryota</taxon>
        <taxon>Fungi</taxon>
        <taxon>Dikarya</taxon>
        <taxon>Basidiomycota</taxon>
        <taxon>Agaricomycotina</taxon>
        <taxon>Agaricomycetes</taxon>
        <taxon>Agaricomycetidae</taxon>
        <taxon>Boletales</taxon>
        <taxon>Sclerodermatineae</taxon>
        <taxon>Pisolithaceae</taxon>
        <taxon>Pisolithus</taxon>
    </lineage>
</organism>
<keyword evidence="2" id="KW-1185">Reference proteome</keyword>
<dbReference type="EMBL" id="KN833736">
    <property type="protein sequence ID" value="KIK22755.1"/>
    <property type="molecule type" value="Genomic_DNA"/>
</dbReference>
<evidence type="ECO:0000313" key="2">
    <source>
        <dbReference type="Proteomes" id="UP000054018"/>
    </source>
</evidence>
<dbReference type="HOGENOM" id="CLU_3107310_0_0_1"/>
<dbReference type="Proteomes" id="UP000054018">
    <property type="component" value="Unassembled WGS sequence"/>
</dbReference>
<name>A0A0C9YD63_9AGAM</name>
<reference evidence="2" key="2">
    <citation type="submission" date="2015-01" db="EMBL/GenBank/DDBJ databases">
        <title>Evolutionary Origins and Diversification of the Mycorrhizal Mutualists.</title>
        <authorList>
            <consortium name="DOE Joint Genome Institute"/>
            <consortium name="Mycorrhizal Genomics Consortium"/>
            <person name="Kohler A."/>
            <person name="Kuo A."/>
            <person name="Nagy L.G."/>
            <person name="Floudas D."/>
            <person name="Copeland A."/>
            <person name="Barry K.W."/>
            <person name="Cichocki N."/>
            <person name="Veneault-Fourrey C."/>
            <person name="LaButti K."/>
            <person name="Lindquist E.A."/>
            <person name="Lipzen A."/>
            <person name="Lundell T."/>
            <person name="Morin E."/>
            <person name="Murat C."/>
            <person name="Riley R."/>
            <person name="Ohm R."/>
            <person name="Sun H."/>
            <person name="Tunlid A."/>
            <person name="Henrissat B."/>
            <person name="Grigoriev I.V."/>
            <person name="Hibbett D.S."/>
            <person name="Martin F."/>
        </authorList>
    </citation>
    <scope>NUCLEOTIDE SEQUENCE [LARGE SCALE GENOMIC DNA]</scope>
    <source>
        <strain evidence="2">441</strain>
    </source>
</reference>
<proteinExistence type="predicted"/>
<gene>
    <name evidence="1" type="ORF">PISMIDRAFT_679990</name>
</gene>
<dbReference type="AlphaFoldDB" id="A0A0C9YD63"/>
<reference evidence="1 2" key="1">
    <citation type="submission" date="2014-04" db="EMBL/GenBank/DDBJ databases">
        <authorList>
            <consortium name="DOE Joint Genome Institute"/>
            <person name="Kuo A."/>
            <person name="Kohler A."/>
            <person name="Costa M.D."/>
            <person name="Nagy L.G."/>
            <person name="Floudas D."/>
            <person name="Copeland A."/>
            <person name="Barry K.W."/>
            <person name="Cichocki N."/>
            <person name="Veneault-Fourrey C."/>
            <person name="LaButti K."/>
            <person name="Lindquist E.A."/>
            <person name="Lipzen A."/>
            <person name="Lundell T."/>
            <person name="Morin E."/>
            <person name="Murat C."/>
            <person name="Sun H."/>
            <person name="Tunlid A."/>
            <person name="Henrissat B."/>
            <person name="Grigoriev I.V."/>
            <person name="Hibbett D.S."/>
            <person name="Martin F."/>
            <person name="Nordberg H.P."/>
            <person name="Cantor M.N."/>
            <person name="Hua S.X."/>
        </authorList>
    </citation>
    <scope>NUCLEOTIDE SEQUENCE [LARGE SCALE GENOMIC DNA]</scope>
    <source>
        <strain evidence="1 2">441</strain>
    </source>
</reference>
<evidence type="ECO:0000313" key="1">
    <source>
        <dbReference type="EMBL" id="KIK22755.1"/>
    </source>
</evidence>
<accession>A0A0C9YD63</accession>